<sequence>MVDNDFHIQKEGNLFLGQPRNIIYIWRTGGIAQAVDMGNLNKINFNGYNVNPGDLYPEDTDSNDEINEQDRVVIGSTDPKFYGGFSSDFTWKGVTLNAVFTYSYGAKKISPFYDVAITSLGNYYASSMDLLDRWSPENTGAAFPRPIAGVSYTHYQANQTDLSVQNASFLRLSTLTLAYTFSSYNN</sequence>
<protein>
    <recommendedName>
        <fullName evidence="2">TonB-dependent receptor SusC</fullName>
    </recommendedName>
</protein>
<gene>
    <name evidence="1" type="ORF">EZS27_029441</name>
</gene>
<accession>A0A5J4QGC1</accession>
<evidence type="ECO:0008006" key="2">
    <source>
        <dbReference type="Google" id="ProtNLM"/>
    </source>
</evidence>
<dbReference type="AlphaFoldDB" id="A0A5J4QGC1"/>
<reference evidence="1" key="1">
    <citation type="submission" date="2019-03" db="EMBL/GenBank/DDBJ databases">
        <title>Single cell metagenomics reveals metabolic interactions within the superorganism composed of flagellate Streblomastix strix and complex community of Bacteroidetes bacteria on its surface.</title>
        <authorList>
            <person name="Treitli S.C."/>
            <person name="Kolisko M."/>
            <person name="Husnik F."/>
            <person name="Keeling P."/>
            <person name="Hampl V."/>
        </authorList>
    </citation>
    <scope>NUCLEOTIDE SEQUENCE</scope>
    <source>
        <strain evidence="1">STM</strain>
    </source>
</reference>
<comment type="caution">
    <text evidence="1">The sequence shown here is derived from an EMBL/GenBank/DDBJ whole genome shotgun (WGS) entry which is preliminary data.</text>
</comment>
<dbReference type="EMBL" id="SNRY01003475">
    <property type="protein sequence ID" value="KAA6320837.1"/>
    <property type="molecule type" value="Genomic_DNA"/>
</dbReference>
<evidence type="ECO:0000313" key="1">
    <source>
        <dbReference type="EMBL" id="KAA6320837.1"/>
    </source>
</evidence>
<name>A0A5J4QGC1_9ZZZZ</name>
<organism evidence="1">
    <name type="scientific">termite gut metagenome</name>
    <dbReference type="NCBI Taxonomy" id="433724"/>
    <lineage>
        <taxon>unclassified sequences</taxon>
        <taxon>metagenomes</taxon>
        <taxon>organismal metagenomes</taxon>
    </lineage>
</organism>
<proteinExistence type="predicted"/>